<dbReference type="EMBL" id="JAKIXB020000006">
    <property type="protein sequence ID" value="KAL1607477.1"/>
    <property type="molecule type" value="Genomic_DNA"/>
</dbReference>
<gene>
    <name evidence="2" type="ORF">SLS59_002445</name>
</gene>
<dbReference type="Proteomes" id="UP001521222">
    <property type="component" value="Unassembled WGS sequence"/>
</dbReference>
<keyword evidence="1" id="KW-1133">Transmembrane helix</keyword>
<name>A0ABR3RT02_9PLEO</name>
<keyword evidence="3" id="KW-1185">Reference proteome</keyword>
<protein>
    <submittedName>
        <fullName evidence="2">Uncharacterized protein</fullName>
    </submittedName>
</protein>
<evidence type="ECO:0000313" key="3">
    <source>
        <dbReference type="Proteomes" id="UP001521222"/>
    </source>
</evidence>
<proteinExistence type="predicted"/>
<evidence type="ECO:0000256" key="1">
    <source>
        <dbReference type="SAM" id="Phobius"/>
    </source>
</evidence>
<reference evidence="2 3" key="1">
    <citation type="submission" date="2024-02" db="EMBL/GenBank/DDBJ databases">
        <title>De novo assembly and annotation of 12 fungi associated with fruit tree decline syndrome in Ontario, Canada.</title>
        <authorList>
            <person name="Sulman M."/>
            <person name="Ellouze W."/>
            <person name="Ilyukhin E."/>
        </authorList>
    </citation>
    <scope>NUCLEOTIDE SEQUENCE [LARGE SCALE GENOMIC DNA]</scope>
    <source>
        <strain evidence="2 3">M97-236</strain>
    </source>
</reference>
<feature type="transmembrane region" description="Helical" evidence="1">
    <location>
        <begin position="370"/>
        <end position="394"/>
    </location>
</feature>
<organism evidence="2 3">
    <name type="scientific">Nothophoma quercina</name>
    <dbReference type="NCBI Taxonomy" id="749835"/>
    <lineage>
        <taxon>Eukaryota</taxon>
        <taxon>Fungi</taxon>
        <taxon>Dikarya</taxon>
        <taxon>Ascomycota</taxon>
        <taxon>Pezizomycotina</taxon>
        <taxon>Dothideomycetes</taxon>
        <taxon>Pleosporomycetidae</taxon>
        <taxon>Pleosporales</taxon>
        <taxon>Pleosporineae</taxon>
        <taxon>Didymellaceae</taxon>
        <taxon>Nothophoma</taxon>
    </lineage>
</organism>
<sequence length="482" mass="54839">MEVFDLILGIDELTNVAKLLALSVPGLRRQRWLMGGSHLEKKVKSGTNGWYPFVCCIWLLLNIGSQVLVASLSLFWPMEPYRCQLARYGDVAVADLTRWTNESTPENPYEAAWRYGMDAQSWEPHTASDPIEDLSTLPGTPVYRGDGDYRYHFFYRNPDHPFDDYALTNRSIHTRATCDQLQTDGKWLNTDKSLMAATLNGQPLKVPIPAQGVGAISWIGHTDKRRDCGPRCAELTVMQLKDNKGHVNKTSLWYCKNEVLNVEQKPDDRMEGMNFDGTRVNGTDMFAKIAAGAISWTGFRMNKWNDTQWRLYPQGTLWSPEHDANTTEIEDIIMRHTIGAIAAFDDHGIRYNISINDRQCDRKSQRLNVGWRYVSVILGSIALIQLSALCYLLARANKTIIRDSSFFSTAALLKPVIDVLRGEEGVMSMSGHQIKNHDLLRNRRIRYSYKSGMPGTPKRITVSFEDEDKGTMKKRWPSGQYT</sequence>
<accession>A0ABR3RT02</accession>
<evidence type="ECO:0000313" key="2">
    <source>
        <dbReference type="EMBL" id="KAL1607477.1"/>
    </source>
</evidence>
<keyword evidence="1" id="KW-0812">Transmembrane</keyword>
<comment type="caution">
    <text evidence="2">The sequence shown here is derived from an EMBL/GenBank/DDBJ whole genome shotgun (WGS) entry which is preliminary data.</text>
</comment>
<keyword evidence="1" id="KW-0472">Membrane</keyword>